<evidence type="ECO:0000256" key="2">
    <source>
        <dbReference type="SAM" id="SignalP"/>
    </source>
</evidence>
<dbReference type="InterPro" id="IPR013431">
    <property type="entry name" value="Delta_60_rpt"/>
</dbReference>
<dbReference type="NCBIfam" id="TIGR04183">
    <property type="entry name" value="Por_Secre_tail"/>
    <property type="match status" value="1"/>
</dbReference>
<dbReference type="Pfam" id="PF17164">
    <property type="entry name" value="DUF5122"/>
    <property type="match status" value="4"/>
</dbReference>
<dbReference type="OrthoDB" id="9805017at2"/>
<name>A0A1N7I6A4_9FLAO</name>
<protein>
    <submittedName>
        <fullName evidence="4">Delta-60 repeat domain-containing protein/Por secretion system C-terminal sorting domain-containing protein</fullName>
    </submittedName>
</protein>
<evidence type="ECO:0000313" key="5">
    <source>
        <dbReference type="Proteomes" id="UP000186373"/>
    </source>
</evidence>
<accession>A0A1N7I6A4</accession>
<dbReference type="EMBL" id="FTNY01000002">
    <property type="protein sequence ID" value="SIS32605.1"/>
    <property type="molecule type" value="Genomic_DNA"/>
</dbReference>
<sequence length="525" mass="57437">MTKKLFYGIFLLSSLFSSAQTLDTTFGVNGFNFTNPSTVLDKSGDFLIEPDNSMVVLGNVGPGSKRAIYKVNSSGNLDTSFWTAGVQITQNQSAHYKVIKLISGKYLTIGSVGHTYNQNFFIERFNADGTLDATFGTGGGLAVNMGYPADVETIDVAYSAVELSDGKIIVCGGAEYGYPKRRACLLKLNQDGSADTSFGTNGRLYLALNTGVSQERVNALSILVANNKLIIAGIGRITDTTDNVNGRSDVYVVRLNMNGTIDTTFGTNGKLIFNFGNPFEFGNIVQDPNGNFYIVGSAFNNGIRDSWVAKINSDGQFVNSFGTAGIVKRKVVNIPNVTSEVPISILLGDNGIYVGGTFYFTGSYLDYDWMFLTKFNYDGTPDLSFGTNGLFRLPTSNSVRRLSAMKFDSSRKILISGDSTHDDRQFALARITINNESLNIGEASKKEELSFYPNPVTDFLFINVNSESTPVNLSLYGMDGKLIKNLESIRQGDKLKIDLRNCVSGTYLIHMKYNKKDQTLKIIKK</sequence>
<dbReference type="Gene3D" id="2.80.10.50">
    <property type="match status" value="2"/>
</dbReference>
<evidence type="ECO:0000259" key="3">
    <source>
        <dbReference type="Pfam" id="PF18962"/>
    </source>
</evidence>
<feature type="chain" id="PRO_5011958504" evidence="2">
    <location>
        <begin position="20"/>
        <end position="525"/>
    </location>
</feature>
<dbReference type="RefSeq" id="WP_076505996.1">
    <property type="nucleotide sequence ID" value="NZ_FTNY01000002.1"/>
</dbReference>
<dbReference type="NCBIfam" id="TIGR02608">
    <property type="entry name" value="delta_60_rpt"/>
    <property type="match status" value="6"/>
</dbReference>
<dbReference type="Pfam" id="PF18962">
    <property type="entry name" value="Por_Secre_tail"/>
    <property type="match status" value="1"/>
</dbReference>
<evidence type="ECO:0000313" key="4">
    <source>
        <dbReference type="EMBL" id="SIS32605.1"/>
    </source>
</evidence>
<organism evidence="4 5">
    <name type="scientific">Chryseobacterium shigense</name>
    <dbReference type="NCBI Taxonomy" id="297244"/>
    <lineage>
        <taxon>Bacteria</taxon>
        <taxon>Pseudomonadati</taxon>
        <taxon>Bacteroidota</taxon>
        <taxon>Flavobacteriia</taxon>
        <taxon>Flavobacteriales</taxon>
        <taxon>Weeksellaceae</taxon>
        <taxon>Chryseobacterium group</taxon>
        <taxon>Chryseobacterium</taxon>
    </lineage>
</organism>
<keyword evidence="1 2" id="KW-0732">Signal</keyword>
<dbReference type="Proteomes" id="UP000186373">
    <property type="component" value="Unassembled WGS sequence"/>
</dbReference>
<keyword evidence="5" id="KW-1185">Reference proteome</keyword>
<dbReference type="AlphaFoldDB" id="A0A1N7I6A4"/>
<feature type="signal peptide" evidence="2">
    <location>
        <begin position="1"/>
        <end position="19"/>
    </location>
</feature>
<gene>
    <name evidence="4" type="ORF">SAMN05421639_102313</name>
</gene>
<dbReference type="SUPFAM" id="SSF101898">
    <property type="entry name" value="NHL repeat"/>
    <property type="match status" value="1"/>
</dbReference>
<evidence type="ECO:0000256" key="1">
    <source>
        <dbReference type="ARBA" id="ARBA00022729"/>
    </source>
</evidence>
<feature type="domain" description="Secretion system C-terminal sorting" evidence="3">
    <location>
        <begin position="452"/>
        <end position="523"/>
    </location>
</feature>
<dbReference type="InterPro" id="IPR026444">
    <property type="entry name" value="Secre_tail"/>
</dbReference>
<proteinExistence type="predicted"/>
<reference evidence="5" key="1">
    <citation type="submission" date="2017-01" db="EMBL/GenBank/DDBJ databases">
        <authorList>
            <person name="Varghese N."/>
            <person name="Submissions S."/>
        </authorList>
    </citation>
    <scope>NUCLEOTIDE SEQUENCE [LARGE SCALE GENOMIC DNA]</scope>
    <source>
        <strain evidence="5">DSM 17126</strain>
    </source>
</reference>